<dbReference type="Proteomes" id="UP000827872">
    <property type="component" value="Linkage Group LG01"/>
</dbReference>
<proteinExistence type="predicted"/>
<evidence type="ECO:0000313" key="1">
    <source>
        <dbReference type="EMBL" id="KAH8015842.1"/>
    </source>
</evidence>
<evidence type="ECO:0000313" key="2">
    <source>
        <dbReference type="Proteomes" id="UP000827872"/>
    </source>
</evidence>
<accession>A0ACB8G8L2</accession>
<dbReference type="EMBL" id="CM037614">
    <property type="protein sequence ID" value="KAH8015842.1"/>
    <property type="molecule type" value="Genomic_DNA"/>
</dbReference>
<reference evidence="1" key="1">
    <citation type="submission" date="2021-08" db="EMBL/GenBank/DDBJ databases">
        <title>The first chromosome-level gecko genome reveals the dynamic sex chromosomes of Neotropical dwarf geckos (Sphaerodactylidae: Sphaerodactylus).</title>
        <authorList>
            <person name="Pinto B.J."/>
            <person name="Keating S.E."/>
            <person name="Gamble T."/>
        </authorList>
    </citation>
    <scope>NUCLEOTIDE SEQUENCE</scope>
    <source>
        <strain evidence="1">TG3544</strain>
    </source>
</reference>
<name>A0ACB8G8L2_9SAUR</name>
<organism evidence="1 2">
    <name type="scientific">Sphaerodactylus townsendi</name>
    <dbReference type="NCBI Taxonomy" id="933632"/>
    <lineage>
        <taxon>Eukaryota</taxon>
        <taxon>Metazoa</taxon>
        <taxon>Chordata</taxon>
        <taxon>Craniata</taxon>
        <taxon>Vertebrata</taxon>
        <taxon>Euteleostomi</taxon>
        <taxon>Lepidosauria</taxon>
        <taxon>Squamata</taxon>
        <taxon>Bifurcata</taxon>
        <taxon>Gekkota</taxon>
        <taxon>Sphaerodactylidae</taxon>
        <taxon>Sphaerodactylus</taxon>
    </lineage>
</organism>
<comment type="caution">
    <text evidence="1">The sequence shown here is derived from an EMBL/GenBank/DDBJ whole genome shotgun (WGS) entry which is preliminary data.</text>
</comment>
<sequence>MVLSDQRQEGKKSRSENPRSWIIRSSPCSFTPPFPQKSPVSHFPRLDWAVAWLSLKGFGSKSKSSVWGGGCGGKQGETGGSSFPNFYPVGAAEHHVSRFPSCLCFTLKFFKRLLELPPGGAGRASG</sequence>
<gene>
    <name evidence="1" type="ORF">K3G42_009311</name>
</gene>
<keyword evidence="2" id="KW-1185">Reference proteome</keyword>
<protein>
    <submittedName>
        <fullName evidence="1">Uncharacterized protein</fullName>
    </submittedName>
</protein>